<feature type="coiled-coil region" evidence="1">
    <location>
        <begin position="1799"/>
        <end position="1833"/>
    </location>
</feature>
<organism evidence="4 5">
    <name type="scientific">Arenibacter algicola</name>
    <dbReference type="NCBI Taxonomy" id="616991"/>
    <lineage>
        <taxon>Bacteria</taxon>
        <taxon>Pseudomonadati</taxon>
        <taxon>Bacteroidota</taxon>
        <taxon>Flavobacteriia</taxon>
        <taxon>Flavobacteriales</taxon>
        <taxon>Flavobacteriaceae</taxon>
        <taxon>Arenibacter</taxon>
    </lineage>
</organism>
<evidence type="ECO:0000256" key="2">
    <source>
        <dbReference type="SAM" id="MobiDB-lite"/>
    </source>
</evidence>
<keyword evidence="1" id="KW-0175">Coiled coil</keyword>
<name>A0A221UQN2_9FLAO</name>
<dbReference type="Proteomes" id="UP000204551">
    <property type="component" value="Chromosome"/>
</dbReference>
<evidence type="ECO:0000256" key="3">
    <source>
        <dbReference type="SAM" id="SignalP"/>
    </source>
</evidence>
<dbReference type="RefSeq" id="WP_093976855.1">
    <property type="nucleotide sequence ID" value="NZ_CP022515.1"/>
</dbReference>
<proteinExistence type="predicted"/>
<dbReference type="EMBL" id="CP022515">
    <property type="protein sequence ID" value="ASO03615.1"/>
    <property type="molecule type" value="Genomic_DNA"/>
</dbReference>
<gene>
    <name evidence="4" type="ORF">AREALGSMS7_00117</name>
</gene>
<evidence type="ECO:0000313" key="5">
    <source>
        <dbReference type="Proteomes" id="UP000204551"/>
    </source>
</evidence>
<accession>A0A221UQN2</accession>
<feature type="region of interest" description="Disordered" evidence="2">
    <location>
        <begin position="586"/>
        <end position="605"/>
    </location>
</feature>
<feature type="signal peptide" evidence="3">
    <location>
        <begin position="1"/>
        <end position="18"/>
    </location>
</feature>
<evidence type="ECO:0000256" key="1">
    <source>
        <dbReference type="SAM" id="Coils"/>
    </source>
</evidence>
<feature type="chain" id="PRO_5012758938" evidence="3">
    <location>
        <begin position="19"/>
        <end position="1838"/>
    </location>
</feature>
<dbReference type="Pfam" id="PF19264">
    <property type="entry name" value="DUF5907"/>
    <property type="match status" value="6"/>
</dbReference>
<sequence>MKYIHFFFCLLLGMAVQAQIKIGDNPQNIDPSSVLELESSSRVLVITRVNTAQMDAIVPSAGALVYNTDVECIHYYTGTEWKDICDAVAGSITFTSDDGTVVITSTGGNNYDLKVGEITGMNIVNETVFGADIATATIGERQLAPNSVGSSELQDNTVGKDEIQEAAVGTLEIIDGTIKPEDMEPGAFDQLLTTDAAGNVVWLNKNELGATQADQSTITGAGTLADPIKVGNTVLGDILANATAITTKEDVANKSDDTALGNSTTLYPTQNAVKTYVDQLAGAASTLADGNIFVGSAGNVATGVPMGGDATIDNTGLVTIADLAITSPKIADNAVGQPHLADNSVISNKILNGNVTPIKIQPGAANQIMTTNTLGVVTWQPISAVGGNQDLASVLGFGTNAGNNQINNLANPTDPQDAATRAYVDAQVGGVGGTGDITSTDLTITGGTNAAFNDVNLEITAGAVGTAELADNSVNSTKIIDGAVQTVDIANNSVSPLKIESPGAANQMLTTDGTNAVTWVPIAAGSTELADQVTIVGDGTTGNEFEVADNSIAPIKIQSPGAANQMLTTDAANAVTWVPIAAGSTEEADGTTITGTGTNADPFKIEPGTDGQFLSTTAGAVTWTAIPAASVEEADGSTITGIGTNADPFKIEPGTDGQFLSTAGGAVTWTAIPTGSTEEADQSTITGVGTNADPFKIEPSTVLGQFLRTEPVTGNVIWDDLPTGTAGAVNSDGLTVVGDGVASDLQVPTGGITTMQILDLTIGTADIAENAISSTKIANAAILAEDLNQMGAANDQVLKWNGTVWAPAADAGGAAYTAGDGLSLTGNDFSVDDLLGEVTGPTSATVIANDAVTSAKIADGTIAAVDLNQMGAANDQILKWNGTTWAPAADAAGTPYNAGIGLTLNGTDLDVDDLAGEVTGPTSATVIANDAVTSAKIADGTIAAVDLNQMGAANDQVLKWNGAAWAPAADTEGTPYNAGIGLTLNGTDLDVDDLAGEVTGPTSATIIANDAVTSAKIANGTIAAVDLNQMGAANDQVLKWNGTTWAPAADDAGTPYNAGIGLTLNGTDLDVDDLAGEVTGPTSATIIANDAVTSAKIANGTIAAVDLNQMGAANDQVLKWNGTTWAPAADDAGTPYNAGIGLTLNGTDLDVDDLAGEVTGPTSATIIANDAVTSAKIANGTIAAVDLNQMGAVNDQVLKWNGTAWAPAADVAGTPYNAGIGLTLNGTDLDVDDLAGEVTGPTTATVISNNAVTSAKIAPNTIIADDINTGAVTSAEILNATILAEDLNQMGAANDQVLKWNGTAWAPAADAGGTVYTAGIGLSLNGTDFDVDDLAGEVTGPTSATVIANDAVTSAKIANGTIAAVDLNQMGAANDQVLKWNGTAWAPAADAGGTVYTAGIGLSLNGTDFDVDDLAGEVTGPTSATVIANDAVTSAKIANGTIAAVDLNQMGAANDQVLKWNGTVWAPAADNDSGATINNLATDNQTQDAGEDRTYNLNGQDLVFTGLGSIGIGNGANPPQNKLHVSGAIRSEGILNSPGDEAEPSYRFDGDTNTGMFSDAADELGFSAGGQEILRLQESGGNGLEIIATGSLELQDELRDINNSAGTAGQILSSTGTGVDWIDPPTSSGTGTISSGTLDVTGGANSAFSNVTIEIAVGAITSAQIANGTITNDDISGTPADAIAGSKIDPDFTQDVTTTGDITAVDITATGNLNVGGTVTVQTVPVHPDYVFQKYFTGYSNLDPNYKFSDLLTIENFIKTNHHLPGILSAAEIKTQGFWDLGQASKINLEKIEELFLHTIEQEKKIDQLKTENESLSAELQSLRKDMDEIKALLQNKN</sequence>
<reference evidence="4 5" key="1">
    <citation type="submission" date="2017-07" db="EMBL/GenBank/DDBJ databases">
        <title>Genome Sequence of Arenibacter algicola Strain SMS7 Isolated from a culture of the Diatom Skeletonema marinoi.</title>
        <authorList>
            <person name="Topel M."/>
            <person name="Pinder M.I.M."/>
            <person name="Johansson O.N."/>
            <person name="Kourtchenko O."/>
            <person name="Godhe A."/>
            <person name="Clarke A.K."/>
        </authorList>
    </citation>
    <scope>NUCLEOTIDE SEQUENCE [LARGE SCALE GENOMIC DNA]</scope>
    <source>
        <strain evidence="4 5">SMS7</strain>
    </source>
</reference>
<protein>
    <submittedName>
        <fullName evidence="4">Outer membrane protein</fullName>
    </submittedName>
</protein>
<evidence type="ECO:0000313" key="4">
    <source>
        <dbReference type="EMBL" id="ASO03615.1"/>
    </source>
</evidence>
<dbReference type="KEGG" id="aalg:AREALGSMS7_00117"/>
<dbReference type="InterPro" id="IPR045571">
    <property type="entry name" value="DUF5907"/>
</dbReference>
<keyword evidence="3" id="KW-0732">Signal</keyword>